<protein>
    <submittedName>
        <fullName evidence="2">Uncharacterized protein</fullName>
    </submittedName>
</protein>
<dbReference type="AlphaFoldDB" id="A0A0F8Z7K6"/>
<gene>
    <name evidence="2" type="ORF">LCGC14_3067940</name>
</gene>
<feature type="transmembrane region" description="Helical" evidence="1">
    <location>
        <begin position="43"/>
        <end position="64"/>
    </location>
</feature>
<keyword evidence="1" id="KW-0472">Membrane</keyword>
<organism evidence="2">
    <name type="scientific">marine sediment metagenome</name>
    <dbReference type="NCBI Taxonomy" id="412755"/>
    <lineage>
        <taxon>unclassified sequences</taxon>
        <taxon>metagenomes</taxon>
        <taxon>ecological metagenomes</taxon>
    </lineage>
</organism>
<sequence>MYYNKIFRNGNTLDVMAGYSLKAWALPLNIDFIHVRKSEAMDVNLIGFTVRFLCFYFNPCFWYGNDS</sequence>
<evidence type="ECO:0000313" key="2">
    <source>
        <dbReference type="EMBL" id="KKK56096.1"/>
    </source>
</evidence>
<reference evidence="2" key="1">
    <citation type="journal article" date="2015" name="Nature">
        <title>Complex archaea that bridge the gap between prokaryotes and eukaryotes.</title>
        <authorList>
            <person name="Spang A."/>
            <person name="Saw J.H."/>
            <person name="Jorgensen S.L."/>
            <person name="Zaremba-Niedzwiedzka K."/>
            <person name="Martijn J."/>
            <person name="Lind A.E."/>
            <person name="van Eijk R."/>
            <person name="Schleper C."/>
            <person name="Guy L."/>
            <person name="Ettema T.J."/>
        </authorList>
    </citation>
    <scope>NUCLEOTIDE SEQUENCE</scope>
</reference>
<name>A0A0F8Z7K6_9ZZZZ</name>
<keyword evidence="1" id="KW-1133">Transmembrane helix</keyword>
<keyword evidence="1" id="KW-0812">Transmembrane</keyword>
<dbReference type="EMBL" id="LAZR01065159">
    <property type="protein sequence ID" value="KKK56096.1"/>
    <property type="molecule type" value="Genomic_DNA"/>
</dbReference>
<comment type="caution">
    <text evidence="2">The sequence shown here is derived from an EMBL/GenBank/DDBJ whole genome shotgun (WGS) entry which is preliminary data.</text>
</comment>
<proteinExistence type="predicted"/>
<evidence type="ECO:0000256" key="1">
    <source>
        <dbReference type="SAM" id="Phobius"/>
    </source>
</evidence>
<accession>A0A0F8Z7K6</accession>